<sequence length="59" mass="6659">MNPIHQMAIDLISQYGDDAESIATLRAAEYAASLNIDEWQIWESVIEKIQNISANPELQ</sequence>
<protein>
    <submittedName>
        <fullName evidence="1">Uncharacterized protein</fullName>
    </submittedName>
</protein>
<evidence type="ECO:0000313" key="1">
    <source>
        <dbReference type="EMBL" id="KRO96030.1"/>
    </source>
</evidence>
<proteinExistence type="predicted"/>
<comment type="caution">
    <text evidence="1">The sequence shown here is derived from an EMBL/GenBank/DDBJ whole genome shotgun (WGS) entry which is preliminary data.</text>
</comment>
<name>A0A0R2UA04_9GAMM</name>
<gene>
    <name evidence="1" type="ORF">ABS10_04470</name>
</gene>
<organism evidence="1 2">
    <name type="scientific">SAR86 cluster bacterium BACL1 MAG-120820-bin45</name>
    <dbReference type="NCBI Taxonomy" id="1655612"/>
    <lineage>
        <taxon>Bacteria</taxon>
        <taxon>Pseudomonadati</taxon>
        <taxon>Pseudomonadota</taxon>
        <taxon>Gammaproteobacteria</taxon>
        <taxon>SAR86 cluster</taxon>
    </lineage>
</organism>
<accession>A0A0R2UA04</accession>
<reference evidence="1 2" key="1">
    <citation type="submission" date="2015-10" db="EMBL/GenBank/DDBJ databases">
        <title>Metagenome-Assembled Genomes uncover a global brackish microbiome.</title>
        <authorList>
            <person name="Hugerth L.W."/>
            <person name="Larsson J."/>
            <person name="Alneberg J."/>
            <person name="Lindh M.V."/>
            <person name="Legrand C."/>
            <person name="Pinhassi J."/>
            <person name="Andersson A.F."/>
        </authorList>
    </citation>
    <scope>NUCLEOTIDE SEQUENCE [LARGE SCALE GENOMIC DNA]</scope>
    <source>
        <strain evidence="1">BACL1 MAG-120820-bin45</strain>
    </source>
</reference>
<evidence type="ECO:0000313" key="2">
    <source>
        <dbReference type="Proteomes" id="UP000051027"/>
    </source>
</evidence>
<dbReference type="EMBL" id="LICS01000009">
    <property type="protein sequence ID" value="KRO96030.1"/>
    <property type="molecule type" value="Genomic_DNA"/>
</dbReference>
<dbReference type="Proteomes" id="UP000051027">
    <property type="component" value="Unassembled WGS sequence"/>
</dbReference>
<dbReference type="AlphaFoldDB" id="A0A0R2UA04"/>